<keyword evidence="5" id="KW-0411">Iron-sulfur</keyword>
<dbReference type="InterPro" id="IPR058240">
    <property type="entry name" value="rSAM_sf"/>
</dbReference>
<feature type="domain" description="Radical SAM core" evidence="6">
    <location>
        <begin position="29"/>
        <end position="261"/>
    </location>
</feature>
<reference evidence="7 8" key="1">
    <citation type="submission" date="2019-03" db="EMBL/GenBank/DDBJ databases">
        <title>Single cell metagenomics reveals metabolic interactions within the superorganism composed of flagellate Streblomastix strix and complex community of Bacteroidetes bacteria on its surface.</title>
        <authorList>
            <person name="Treitli S.C."/>
            <person name="Kolisko M."/>
            <person name="Husnik F."/>
            <person name="Keeling P."/>
            <person name="Hampl V."/>
        </authorList>
    </citation>
    <scope>NUCLEOTIDE SEQUENCE [LARGE SCALE GENOMIC DNA]</scope>
    <source>
        <strain evidence="7">St1</strain>
    </source>
</reference>
<dbReference type="SFLD" id="SFLDG01067">
    <property type="entry name" value="SPASM/twitch_domain_containing"/>
    <property type="match status" value="1"/>
</dbReference>
<keyword evidence="4" id="KW-0408">Iron</keyword>
<keyword evidence="2" id="KW-0949">S-adenosyl-L-methionine</keyword>
<comment type="cofactor">
    <cofactor evidence="1">
        <name>[4Fe-4S] cluster</name>
        <dbReference type="ChEBI" id="CHEBI:49883"/>
    </cofactor>
</comment>
<comment type="caution">
    <text evidence="7">The sequence shown here is derived from an EMBL/GenBank/DDBJ whole genome shotgun (WGS) entry which is preliminary data.</text>
</comment>
<dbReference type="PANTHER" id="PTHR11228">
    <property type="entry name" value="RADICAL SAM DOMAIN PROTEIN"/>
    <property type="match status" value="1"/>
</dbReference>
<dbReference type="SUPFAM" id="SSF102114">
    <property type="entry name" value="Radical SAM enzymes"/>
    <property type="match status" value="1"/>
</dbReference>
<evidence type="ECO:0000256" key="2">
    <source>
        <dbReference type="ARBA" id="ARBA00022691"/>
    </source>
</evidence>
<dbReference type="PROSITE" id="PS51918">
    <property type="entry name" value="RADICAL_SAM"/>
    <property type="match status" value="1"/>
</dbReference>
<accession>A0A5M8P195</accession>
<protein>
    <recommendedName>
        <fullName evidence="6">Radical SAM core domain-containing protein</fullName>
    </recommendedName>
</protein>
<evidence type="ECO:0000313" key="8">
    <source>
        <dbReference type="Proteomes" id="UP000324575"/>
    </source>
</evidence>
<dbReference type="Proteomes" id="UP000324575">
    <property type="component" value="Unassembled WGS sequence"/>
</dbReference>
<organism evidence="7 8">
    <name type="scientific">Candidatus Ordinivivax streblomastigis</name>
    <dbReference type="NCBI Taxonomy" id="2540710"/>
    <lineage>
        <taxon>Bacteria</taxon>
        <taxon>Pseudomonadati</taxon>
        <taxon>Bacteroidota</taxon>
        <taxon>Bacteroidia</taxon>
        <taxon>Bacteroidales</taxon>
        <taxon>Candidatus Ordinivivax</taxon>
    </lineage>
</organism>
<evidence type="ECO:0000256" key="5">
    <source>
        <dbReference type="ARBA" id="ARBA00023014"/>
    </source>
</evidence>
<dbReference type="EMBL" id="SNRX01000010">
    <property type="protein sequence ID" value="KAA6302136.1"/>
    <property type="molecule type" value="Genomic_DNA"/>
</dbReference>
<proteinExistence type="predicted"/>
<gene>
    <name evidence="7" type="ORF">EZS26_001737</name>
</gene>
<evidence type="ECO:0000256" key="3">
    <source>
        <dbReference type="ARBA" id="ARBA00022723"/>
    </source>
</evidence>
<name>A0A5M8P195_9BACT</name>
<dbReference type="AlphaFoldDB" id="A0A5M8P195"/>
<dbReference type="SFLD" id="SFLDS00029">
    <property type="entry name" value="Radical_SAM"/>
    <property type="match status" value="1"/>
</dbReference>
<evidence type="ECO:0000313" key="7">
    <source>
        <dbReference type="EMBL" id="KAA6302136.1"/>
    </source>
</evidence>
<keyword evidence="3" id="KW-0479">Metal-binding</keyword>
<dbReference type="CDD" id="cd01335">
    <property type="entry name" value="Radical_SAM"/>
    <property type="match status" value="1"/>
</dbReference>
<dbReference type="InterPro" id="IPR050377">
    <property type="entry name" value="Radical_SAM_PqqE_MftC-like"/>
</dbReference>
<dbReference type="PANTHER" id="PTHR11228:SF7">
    <property type="entry name" value="PQQA PEPTIDE CYCLASE"/>
    <property type="match status" value="1"/>
</dbReference>
<dbReference type="Pfam" id="PF04055">
    <property type="entry name" value="Radical_SAM"/>
    <property type="match status" value="1"/>
</dbReference>
<dbReference type="Gene3D" id="3.20.20.70">
    <property type="entry name" value="Aldolase class I"/>
    <property type="match status" value="1"/>
</dbReference>
<evidence type="ECO:0000256" key="1">
    <source>
        <dbReference type="ARBA" id="ARBA00001966"/>
    </source>
</evidence>
<dbReference type="InterPro" id="IPR013785">
    <property type="entry name" value="Aldolase_TIM"/>
</dbReference>
<evidence type="ECO:0000256" key="4">
    <source>
        <dbReference type="ARBA" id="ARBA00023004"/>
    </source>
</evidence>
<dbReference type="GO" id="GO:0046872">
    <property type="term" value="F:metal ion binding"/>
    <property type="evidence" value="ECO:0007669"/>
    <property type="project" value="UniProtKB-KW"/>
</dbReference>
<dbReference type="GO" id="GO:0003824">
    <property type="term" value="F:catalytic activity"/>
    <property type="evidence" value="ECO:0007669"/>
    <property type="project" value="InterPro"/>
</dbReference>
<evidence type="ECO:0000259" key="6">
    <source>
        <dbReference type="PROSITE" id="PS51918"/>
    </source>
</evidence>
<dbReference type="InterPro" id="IPR007197">
    <property type="entry name" value="rSAM"/>
</dbReference>
<sequence>MKNIYSLLKINRFIKNVRIKNLGIYLLHLTGKRYFGIFIDPILACNLRCRMCYFSDDEKRKSFPHGAISLEDMQRIADAFFHRALKLQIGCGAEPSLYAHNKEIIRLGKEKKVPYISYTTNANRLQEEAWRELVSAGLDEVTLSLHGITRESYEYFMTNASFDAFCHSLQALTELKKEYPNFQIRINYTVNQDNLQELTSFFDVFGDYAIDVLQIRPIQPMGQTAYDNFSWTSIIEKYDDSIEKLRKDCLQRKITCIAPMKKDLINIQNSDSLLVESTYYYISPRTCWEADFDLKTDTYESYAKRTHLSKKLWHAIFQNNKQKTNSKKNLNYEIQ</sequence>
<dbReference type="GO" id="GO:0051536">
    <property type="term" value="F:iron-sulfur cluster binding"/>
    <property type="evidence" value="ECO:0007669"/>
    <property type="project" value="UniProtKB-KW"/>
</dbReference>